<feature type="non-terminal residue" evidence="1">
    <location>
        <position position="1"/>
    </location>
</feature>
<proteinExistence type="predicted"/>
<accession>A0A5J4QXL8</accession>
<gene>
    <name evidence="1" type="ORF">EZS27_024553</name>
</gene>
<evidence type="ECO:0000313" key="1">
    <source>
        <dbReference type="EMBL" id="KAA6326322.1"/>
    </source>
</evidence>
<comment type="caution">
    <text evidence="1">The sequence shown here is derived from an EMBL/GenBank/DDBJ whole genome shotgun (WGS) entry which is preliminary data.</text>
</comment>
<dbReference type="AlphaFoldDB" id="A0A5J4QXL8"/>
<organism evidence="1">
    <name type="scientific">termite gut metagenome</name>
    <dbReference type="NCBI Taxonomy" id="433724"/>
    <lineage>
        <taxon>unclassified sequences</taxon>
        <taxon>metagenomes</taxon>
        <taxon>organismal metagenomes</taxon>
    </lineage>
</organism>
<protein>
    <submittedName>
        <fullName evidence="1">Uncharacterized protein</fullName>
    </submittedName>
</protein>
<dbReference type="EMBL" id="SNRY01002187">
    <property type="protein sequence ID" value="KAA6326322.1"/>
    <property type="molecule type" value="Genomic_DNA"/>
</dbReference>
<sequence>WEIFRVWKVPRIILWELPQNPINCIGEGQKESPENSDFQDFAAFYFDLLRSGRDMNI</sequence>
<name>A0A5J4QXL8_9ZZZZ</name>
<reference evidence="1" key="1">
    <citation type="submission" date="2019-03" db="EMBL/GenBank/DDBJ databases">
        <title>Single cell metagenomics reveals metabolic interactions within the superorganism composed of flagellate Streblomastix strix and complex community of Bacteroidetes bacteria on its surface.</title>
        <authorList>
            <person name="Treitli S.C."/>
            <person name="Kolisko M."/>
            <person name="Husnik F."/>
            <person name="Keeling P."/>
            <person name="Hampl V."/>
        </authorList>
    </citation>
    <scope>NUCLEOTIDE SEQUENCE</scope>
    <source>
        <strain evidence="1">STM</strain>
    </source>
</reference>